<feature type="region of interest" description="Disordered" evidence="1">
    <location>
        <begin position="1"/>
        <end position="59"/>
    </location>
</feature>
<comment type="caution">
    <text evidence="2">The sequence shown here is derived from an EMBL/GenBank/DDBJ whole genome shotgun (WGS) entry which is preliminary data.</text>
</comment>
<organism evidence="2 3">
    <name type="scientific">Trypanosoma equiperdum</name>
    <dbReference type="NCBI Taxonomy" id="5694"/>
    <lineage>
        <taxon>Eukaryota</taxon>
        <taxon>Discoba</taxon>
        <taxon>Euglenozoa</taxon>
        <taxon>Kinetoplastea</taxon>
        <taxon>Metakinetoplastina</taxon>
        <taxon>Trypanosomatida</taxon>
        <taxon>Trypanosomatidae</taxon>
        <taxon>Trypanosoma</taxon>
    </lineage>
</organism>
<evidence type="ECO:0000256" key="1">
    <source>
        <dbReference type="SAM" id="MobiDB-lite"/>
    </source>
</evidence>
<feature type="compositionally biased region" description="Basic and acidic residues" evidence="1">
    <location>
        <begin position="259"/>
        <end position="268"/>
    </location>
</feature>
<dbReference type="Proteomes" id="UP000195570">
    <property type="component" value="Unassembled WGS sequence"/>
</dbReference>
<proteinExistence type="predicted"/>
<dbReference type="VEuPathDB" id="TriTrypDB:TEOVI_000869900"/>
<dbReference type="AlphaFoldDB" id="A0A1G4I5T8"/>
<feature type="compositionally biased region" description="Basic and acidic residues" evidence="1">
    <location>
        <begin position="219"/>
        <end position="229"/>
    </location>
</feature>
<sequence length="305" mass="32513">MGGAVVKNYDKKDHSRGSQGTPSRKSSNSSKGNTPGRVQNSAGVKDNTQTSSNGGNDATLQTGFEMFVRKAPVVLKPLPQPKTGCLLPSKYIPQALPKKADLAGVGCDDIKPLRKNSGQLAESLSGKRLGAVDGEDAIRKSSPKAMANGQWVSCDDSPGAADASDASSGSETFTYSIDFPGMRSLPWFNANRNRGLVKRRERPPSISWNEEEEIAISDASDKEDNKTGETETGATRAVAPANADGEVGAEADAGTTEGDEPKPAEKPERPRHRPILLGKIPHRKQLAKKALEDNAIFASTRFPKF</sequence>
<keyword evidence="3" id="KW-1185">Reference proteome</keyword>
<feature type="compositionally biased region" description="Basic residues" evidence="1">
    <location>
        <begin position="269"/>
        <end position="281"/>
    </location>
</feature>
<dbReference type="RefSeq" id="XP_067078605.1">
    <property type="nucleotide sequence ID" value="XM_067222504.1"/>
</dbReference>
<feature type="region of interest" description="Disordered" evidence="1">
    <location>
        <begin position="208"/>
        <end position="281"/>
    </location>
</feature>
<evidence type="ECO:0000313" key="3">
    <source>
        <dbReference type="Proteomes" id="UP000195570"/>
    </source>
</evidence>
<accession>A0A1G4I5T8</accession>
<name>A0A1G4I5T8_TRYEQ</name>
<feature type="region of interest" description="Disordered" evidence="1">
    <location>
        <begin position="141"/>
        <end position="170"/>
    </location>
</feature>
<dbReference type="GeneID" id="92382633"/>
<evidence type="ECO:0000313" key="2">
    <source>
        <dbReference type="EMBL" id="SCU67263.1"/>
    </source>
</evidence>
<feature type="compositionally biased region" description="Polar residues" evidence="1">
    <location>
        <begin position="17"/>
        <end position="59"/>
    </location>
</feature>
<protein>
    <submittedName>
        <fullName evidence="2">Uncharacterized protein</fullName>
    </submittedName>
</protein>
<gene>
    <name evidence="2" type="ORF">TEOVI_000869900</name>
</gene>
<dbReference type="EMBL" id="CZPT02000709">
    <property type="protein sequence ID" value="SCU67263.1"/>
    <property type="molecule type" value="Genomic_DNA"/>
</dbReference>
<feature type="compositionally biased region" description="Low complexity" evidence="1">
    <location>
        <begin position="243"/>
        <end position="256"/>
    </location>
</feature>
<reference evidence="2" key="1">
    <citation type="submission" date="2016-09" db="EMBL/GenBank/DDBJ databases">
        <authorList>
            <person name="Hebert L."/>
            <person name="Moumen B."/>
        </authorList>
    </citation>
    <scope>NUCLEOTIDE SEQUENCE [LARGE SCALE GENOMIC DNA]</scope>
    <source>
        <strain evidence="2">OVI</strain>
    </source>
</reference>
<feature type="compositionally biased region" description="Low complexity" evidence="1">
    <location>
        <begin position="153"/>
        <end position="170"/>
    </location>
</feature>